<keyword evidence="3" id="KW-1003">Cell membrane</keyword>
<feature type="transmembrane region" description="Helical" evidence="7">
    <location>
        <begin position="279"/>
        <end position="299"/>
    </location>
</feature>
<evidence type="ECO:0000256" key="2">
    <source>
        <dbReference type="ARBA" id="ARBA00022448"/>
    </source>
</evidence>
<feature type="transmembrane region" description="Helical" evidence="7">
    <location>
        <begin position="143"/>
        <end position="166"/>
    </location>
</feature>
<accession>A0A4R0GB33</accession>
<sequence>MPMRPATTLWPPVLLGSQFVFNIGFYAVVPFLAIFLRDDMLLSGGLIGLVLGLRTFSQQGMFIVGGALSDKYGAKVVILSGCVIRVAGYLLLAFGQSLWPIILGACLTGIGGALFSPSIEALLAKAGTQSEAKGKRSRAEWFALFAVCGELGAVLGPVAGALLTGLGFRQVALAGAGIFIAALAVLFFCLPAAHQSQRALNILPWWTTFRQPRFVAFIIAYSSWLLSYNQLYLALPVEIQRSGGTEKDLGPLFMLASVLIIAFQLPLARVARRVGAVKILPVGFLLLSASFASVALFASTEPSEGWLRLLPSAIFVTLLTLGQMLLVPSAKDLIPHFAEESTLGAHYGALSTAGGIAVLAGNLLFGSLLDRALVPSAQAVYPWLLLALFPLCSAVALNIICRPLRR</sequence>
<dbReference type="Gene3D" id="1.20.1250.20">
    <property type="entry name" value="MFS general substrate transporter like domains"/>
    <property type="match status" value="1"/>
</dbReference>
<feature type="transmembrane region" description="Helical" evidence="7">
    <location>
        <begin position="12"/>
        <end position="35"/>
    </location>
</feature>
<feature type="transmembrane region" description="Helical" evidence="7">
    <location>
        <begin position="214"/>
        <end position="237"/>
    </location>
</feature>
<evidence type="ECO:0000256" key="6">
    <source>
        <dbReference type="ARBA" id="ARBA00023136"/>
    </source>
</evidence>
<dbReference type="GO" id="GO:0022857">
    <property type="term" value="F:transmembrane transporter activity"/>
    <property type="evidence" value="ECO:0007669"/>
    <property type="project" value="InterPro"/>
</dbReference>
<dbReference type="Proteomes" id="UP000291424">
    <property type="component" value="Unassembled WGS sequence"/>
</dbReference>
<dbReference type="InterPro" id="IPR036259">
    <property type="entry name" value="MFS_trans_sf"/>
</dbReference>
<evidence type="ECO:0000259" key="8">
    <source>
        <dbReference type="PROSITE" id="PS50850"/>
    </source>
</evidence>
<keyword evidence="4 7" id="KW-0812">Transmembrane</keyword>
<organism evidence="9 10">
    <name type="scientific">Enterobacter wuhouensis</name>
    <dbReference type="NCBI Taxonomy" id="2529381"/>
    <lineage>
        <taxon>Bacteria</taxon>
        <taxon>Pseudomonadati</taxon>
        <taxon>Pseudomonadota</taxon>
        <taxon>Gammaproteobacteria</taxon>
        <taxon>Enterobacterales</taxon>
        <taxon>Enterobacteriaceae</taxon>
        <taxon>Enterobacter</taxon>
    </lineage>
</organism>
<dbReference type="EMBL" id="SJOO01000003">
    <property type="protein sequence ID" value="TCB93223.1"/>
    <property type="molecule type" value="Genomic_DNA"/>
</dbReference>
<evidence type="ECO:0000256" key="1">
    <source>
        <dbReference type="ARBA" id="ARBA00004651"/>
    </source>
</evidence>
<protein>
    <submittedName>
        <fullName evidence="9">MFS transporter</fullName>
    </submittedName>
</protein>
<comment type="caution">
    <text evidence="9">The sequence shown here is derived from an EMBL/GenBank/DDBJ whole genome shotgun (WGS) entry which is preliminary data.</text>
</comment>
<evidence type="ECO:0000256" key="5">
    <source>
        <dbReference type="ARBA" id="ARBA00022989"/>
    </source>
</evidence>
<dbReference type="SUPFAM" id="SSF103473">
    <property type="entry name" value="MFS general substrate transporter"/>
    <property type="match status" value="1"/>
</dbReference>
<keyword evidence="6 7" id="KW-0472">Membrane</keyword>
<dbReference type="OrthoDB" id="3285778at2"/>
<feature type="transmembrane region" description="Helical" evidence="7">
    <location>
        <begin position="41"/>
        <end position="64"/>
    </location>
</feature>
<feature type="transmembrane region" description="Helical" evidence="7">
    <location>
        <begin position="249"/>
        <end position="267"/>
    </location>
</feature>
<feature type="transmembrane region" description="Helical" evidence="7">
    <location>
        <begin position="380"/>
        <end position="401"/>
    </location>
</feature>
<dbReference type="InterPro" id="IPR020846">
    <property type="entry name" value="MFS_dom"/>
</dbReference>
<evidence type="ECO:0000256" key="4">
    <source>
        <dbReference type="ARBA" id="ARBA00022692"/>
    </source>
</evidence>
<comment type="subcellular location">
    <subcellularLocation>
        <location evidence="1">Cell membrane</location>
        <topology evidence="1">Multi-pass membrane protein</topology>
    </subcellularLocation>
</comment>
<dbReference type="AlphaFoldDB" id="A0A4R0GB33"/>
<feature type="transmembrane region" description="Helical" evidence="7">
    <location>
        <begin position="172"/>
        <end position="193"/>
    </location>
</feature>
<evidence type="ECO:0000256" key="7">
    <source>
        <dbReference type="SAM" id="Phobius"/>
    </source>
</evidence>
<dbReference type="RefSeq" id="WP_131633732.1">
    <property type="nucleotide sequence ID" value="NZ_DAIRKK010000015.1"/>
</dbReference>
<feature type="transmembrane region" description="Helical" evidence="7">
    <location>
        <begin position="76"/>
        <end position="95"/>
    </location>
</feature>
<keyword evidence="2" id="KW-0813">Transport</keyword>
<name>A0A4R0GB33_9ENTR</name>
<dbReference type="PANTHER" id="PTHR23517">
    <property type="entry name" value="RESISTANCE PROTEIN MDTM, PUTATIVE-RELATED-RELATED"/>
    <property type="match status" value="1"/>
</dbReference>
<reference evidence="9 10" key="1">
    <citation type="submission" date="2019-02" db="EMBL/GenBank/DDBJ databases">
        <title>The draft genome of Enterobacter spp. strains.</title>
        <authorList>
            <person name="Wang C."/>
            <person name="Feng Y."/>
            <person name="Zong Z."/>
        </authorList>
    </citation>
    <scope>NUCLEOTIDE SEQUENCE [LARGE SCALE GENOMIC DNA]</scope>
    <source>
        <strain evidence="9 10">WCHEW120002</strain>
    </source>
</reference>
<evidence type="ECO:0000256" key="3">
    <source>
        <dbReference type="ARBA" id="ARBA00022475"/>
    </source>
</evidence>
<dbReference type="GO" id="GO:0005886">
    <property type="term" value="C:plasma membrane"/>
    <property type="evidence" value="ECO:0007669"/>
    <property type="project" value="UniProtKB-SubCell"/>
</dbReference>
<dbReference type="InterPro" id="IPR011701">
    <property type="entry name" value="MFS"/>
</dbReference>
<dbReference type="PANTHER" id="PTHR23517:SF2">
    <property type="entry name" value="MULTIDRUG RESISTANCE PROTEIN MDTH"/>
    <property type="match status" value="1"/>
</dbReference>
<feature type="transmembrane region" description="Helical" evidence="7">
    <location>
        <begin position="101"/>
        <end position="123"/>
    </location>
</feature>
<proteinExistence type="predicted"/>
<feature type="transmembrane region" description="Helical" evidence="7">
    <location>
        <begin position="305"/>
        <end position="326"/>
    </location>
</feature>
<dbReference type="PROSITE" id="PS50850">
    <property type="entry name" value="MFS"/>
    <property type="match status" value="1"/>
</dbReference>
<evidence type="ECO:0000313" key="9">
    <source>
        <dbReference type="EMBL" id="TCB93223.1"/>
    </source>
</evidence>
<keyword evidence="5 7" id="KW-1133">Transmembrane helix</keyword>
<feature type="transmembrane region" description="Helical" evidence="7">
    <location>
        <begin position="347"/>
        <end position="368"/>
    </location>
</feature>
<dbReference type="Pfam" id="PF07690">
    <property type="entry name" value="MFS_1"/>
    <property type="match status" value="1"/>
</dbReference>
<gene>
    <name evidence="9" type="ORF">E0L20_09450</name>
</gene>
<feature type="domain" description="Major facilitator superfamily (MFS) profile" evidence="8">
    <location>
        <begin position="10"/>
        <end position="405"/>
    </location>
</feature>
<dbReference type="CDD" id="cd17329">
    <property type="entry name" value="MFS_MdtH_MDR_like"/>
    <property type="match status" value="1"/>
</dbReference>
<dbReference type="InterPro" id="IPR050171">
    <property type="entry name" value="MFS_Transporters"/>
</dbReference>
<evidence type="ECO:0000313" key="10">
    <source>
        <dbReference type="Proteomes" id="UP000291424"/>
    </source>
</evidence>